<evidence type="ECO:0000313" key="3">
    <source>
        <dbReference type="EMBL" id="MCS5719662.1"/>
    </source>
</evidence>
<dbReference type="InterPro" id="IPR020471">
    <property type="entry name" value="AKR"/>
</dbReference>
<name>A0ABT2GTX1_9MICO</name>
<comment type="caution">
    <text evidence="3">The sequence shown here is derived from an EMBL/GenBank/DDBJ whole genome shotgun (WGS) entry which is preliminary data.</text>
</comment>
<feature type="domain" description="NADP-dependent oxidoreductase" evidence="2">
    <location>
        <begin position="17"/>
        <end position="306"/>
    </location>
</feature>
<protein>
    <submittedName>
        <fullName evidence="3">Aldo/keto reductase</fullName>
    </submittedName>
</protein>
<dbReference type="Gene3D" id="3.20.20.100">
    <property type="entry name" value="NADP-dependent oxidoreductase domain"/>
    <property type="match status" value="1"/>
</dbReference>
<dbReference type="CDD" id="cd19076">
    <property type="entry name" value="AKR_AKR13A_13D"/>
    <property type="match status" value="1"/>
</dbReference>
<keyword evidence="4" id="KW-1185">Reference proteome</keyword>
<dbReference type="PRINTS" id="PR00069">
    <property type="entry name" value="ALDKETRDTASE"/>
</dbReference>
<dbReference type="InterPro" id="IPR036812">
    <property type="entry name" value="NAD(P)_OxRdtase_dom_sf"/>
</dbReference>
<sequence length="328" mass="34828">MTTPTSPLGDGLSVSAIGLGAMGMSAFYGASDETESIATLRHALDLGVTFIDTAEAYGPFENEKLIARALGDRRDEVTLATKASAETDDDGTVHGRNGTPAYIRKAAERSLRHLGTDVIDLYYLHRVDPGVPIEESVGAMAELVAEGKVRHIGLSEASATTIQRAHAVHPLAAVQSEFSLFARDVLHNDEKATTDELGIGFVAFSPLGRGFLTGDIRSVDDLDPDDARRGLPRFQPDAIAANLALVDRVNAIAAEKGVSNAQIALAWLMAQGVVPIPGTRSRRRLEENAAATSIRLDASELARLADALPDDEIVGGRDFVEHAAGVDR</sequence>
<dbReference type="InterPro" id="IPR050791">
    <property type="entry name" value="Aldo-Keto_reductase"/>
</dbReference>
<organism evidence="3 4">
    <name type="scientific">Herbiconiux aconitum</name>
    <dbReference type="NCBI Taxonomy" id="2970913"/>
    <lineage>
        <taxon>Bacteria</taxon>
        <taxon>Bacillati</taxon>
        <taxon>Actinomycetota</taxon>
        <taxon>Actinomycetes</taxon>
        <taxon>Micrococcales</taxon>
        <taxon>Microbacteriaceae</taxon>
        <taxon>Herbiconiux</taxon>
    </lineage>
</organism>
<evidence type="ECO:0000313" key="4">
    <source>
        <dbReference type="Proteomes" id="UP001165584"/>
    </source>
</evidence>
<keyword evidence="1" id="KW-0560">Oxidoreductase</keyword>
<reference evidence="3" key="1">
    <citation type="submission" date="2022-08" db="EMBL/GenBank/DDBJ databases">
        <authorList>
            <person name="Deng Y."/>
            <person name="Han X.-F."/>
            <person name="Zhang Y.-Q."/>
        </authorList>
    </citation>
    <scope>NUCLEOTIDE SEQUENCE</scope>
    <source>
        <strain evidence="3">CPCC 205763</strain>
    </source>
</reference>
<evidence type="ECO:0000256" key="1">
    <source>
        <dbReference type="ARBA" id="ARBA00023002"/>
    </source>
</evidence>
<dbReference type="Pfam" id="PF00248">
    <property type="entry name" value="Aldo_ket_red"/>
    <property type="match status" value="1"/>
</dbReference>
<dbReference type="Proteomes" id="UP001165584">
    <property type="component" value="Unassembled WGS sequence"/>
</dbReference>
<gene>
    <name evidence="3" type="ORF">N1027_16135</name>
</gene>
<dbReference type="PANTHER" id="PTHR43625">
    <property type="entry name" value="AFLATOXIN B1 ALDEHYDE REDUCTASE"/>
    <property type="match status" value="1"/>
</dbReference>
<evidence type="ECO:0000259" key="2">
    <source>
        <dbReference type="Pfam" id="PF00248"/>
    </source>
</evidence>
<dbReference type="InterPro" id="IPR023210">
    <property type="entry name" value="NADP_OxRdtase_dom"/>
</dbReference>
<proteinExistence type="predicted"/>
<dbReference type="EMBL" id="JANLCM010000002">
    <property type="protein sequence ID" value="MCS5719662.1"/>
    <property type="molecule type" value="Genomic_DNA"/>
</dbReference>
<dbReference type="PANTHER" id="PTHR43625:SF40">
    <property type="entry name" value="ALDO-KETO REDUCTASE YAKC [NADP(+)]"/>
    <property type="match status" value="1"/>
</dbReference>
<dbReference type="SUPFAM" id="SSF51430">
    <property type="entry name" value="NAD(P)-linked oxidoreductase"/>
    <property type="match status" value="1"/>
</dbReference>
<accession>A0ABT2GTX1</accession>
<dbReference type="RefSeq" id="WP_259509151.1">
    <property type="nucleotide sequence ID" value="NZ_JANLCM010000002.1"/>
</dbReference>